<dbReference type="Pfam" id="PF18911">
    <property type="entry name" value="PKD_4"/>
    <property type="match status" value="1"/>
</dbReference>
<feature type="transmembrane region" description="Helical" evidence="1">
    <location>
        <begin position="31"/>
        <end position="49"/>
    </location>
</feature>
<dbReference type="InterPro" id="IPR022409">
    <property type="entry name" value="PKD/Chitinase_dom"/>
</dbReference>
<dbReference type="Gene3D" id="2.60.40.10">
    <property type="entry name" value="Immunoglobulins"/>
    <property type="match status" value="2"/>
</dbReference>
<dbReference type="EMBL" id="BAABHX010000006">
    <property type="protein sequence ID" value="GAA5098709.1"/>
    <property type="molecule type" value="Genomic_DNA"/>
</dbReference>
<evidence type="ECO:0000313" key="3">
    <source>
        <dbReference type="EMBL" id="GAA5098709.1"/>
    </source>
</evidence>
<evidence type="ECO:0000256" key="1">
    <source>
        <dbReference type="SAM" id="Phobius"/>
    </source>
</evidence>
<keyword evidence="4" id="KW-1185">Reference proteome</keyword>
<organism evidence="3 4">
    <name type="scientific">Chryseobacterium ginsengisoli</name>
    <dbReference type="NCBI Taxonomy" id="363853"/>
    <lineage>
        <taxon>Bacteria</taxon>
        <taxon>Pseudomonadati</taxon>
        <taxon>Bacteroidota</taxon>
        <taxon>Flavobacteriia</taxon>
        <taxon>Flavobacteriales</taxon>
        <taxon>Weeksellaceae</taxon>
        <taxon>Chryseobacterium group</taxon>
        <taxon>Chryseobacterium</taxon>
    </lineage>
</organism>
<gene>
    <name evidence="3" type="ORF">GCM10023210_35180</name>
</gene>
<dbReference type="InterPro" id="IPR000601">
    <property type="entry name" value="PKD_dom"/>
</dbReference>
<dbReference type="CDD" id="cd00146">
    <property type="entry name" value="PKD"/>
    <property type="match status" value="2"/>
</dbReference>
<feature type="domain" description="PKD" evidence="2">
    <location>
        <begin position="88"/>
        <end position="120"/>
    </location>
</feature>
<dbReference type="PROSITE" id="PS50093">
    <property type="entry name" value="PKD"/>
    <property type="match status" value="2"/>
</dbReference>
<evidence type="ECO:0000259" key="2">
    <source>
        <dbReference type="PROSITE" id="PS50093"/>
    </source>
</evidence>
<feature type="domain" description="PKD" evidence="2">
    <location>
        <begin position="171"/>
        <end position="202"/>
    </location>
</feature>
<protein>
    <recommendedName>
        <fullName evidence="2">PKD domain-containing protein</fullName>
    </recommendedName>
</protein>
<proteinExistence type="predicted"/>
<comment type="caution">
    <text evidence="3">The sequence shown here is derived from an EMBL/GenBank/DDBJ whole genome shotgun (WGS) entry which is preliminary data.</text>
</comment>
<keyword evidence="1" id="KW-1133">Transmembrane helix</keyword>
<keyword evidence="1" id="KW-0472">Membrane</keyword>
<dbReference type="Proteomes" id="UP001500353">
    <property type="component" value="Unassembled WGS sequence"/>
</dbReference>
<dbReference type="SMART" id="SM00089">
    <property type="entry name" value="PKD"/>
    <property type="match status" value="1"/>
</dbReference>
<name>A0ABP9MLY4_9FLAO</name>
<keyword evidence="1" id="KW-0812">Transmembrane</keyword>
<sequence length="322" mass="36829">MQTKEEKSHTNKTHITQSLTMNYFQKNKKNIIIGVIATLLIAALVALWLQKKVIHSADDIVGVVYPSSVKVGDTLLFEDKTQFAKTKRWNFGDGTSSDKNSGIHFYNKPGYYQVTLIIDNKYSKSFPVMVSARSLPKPKDSTKSKTLIDAQSQAMQFENVQFRAISEGTQFTWKFGETGNIDSKDKMAIYSYKKPGDYVVTLYTNESEEPILHQIKILPYYDALQDEVSVEDSYAKIDNDFKYHLQQIANGNSFNMHYNYLLKTYLCNNENTVVKVSDSKVNNFYMYCAGLQFDKNTIIQTVKVNFDDTQNCVTKVDINQSK</sequence>
<dbReference type="InterPro" id="IPR035986">
    <property type="entry name" value="PKD_dom_sf"/>
</dbReference>
<reference evidence="4" key="1">
    <citation type="journal article" date="2019" name="Int. J. Syst. Evol. Microbiol.">
        <title>The Global Catalogue of Microorganisms (GCM) 10K type strain sequencing project: providing services to taxonomists for standard genome sequencing and annotation.</title>
        <authorList>
            <consortium name="The Broad Institute Genomics Platform"/>
            <consortium name="The Broad Institute Genome Sequencing Center for Infectious Disease"/>
            <person name="Wu L."/>
            <person name="Ma J."/>
        </authorList>
    </citation>
    <scope>NUCLEOTIDE SEQUENCE [LARGE SCALE GENOMIC DNA]</scope>
    <source>
        <strain evidence="4">JCM 18019</strain>
    </source>
</reference>
<dbReference type="InterPro" id="IPR013783">
    <property type="entry name" value="Ig-like_fold"/>
</dbReference>
<evidence type="ECO:0000313" key="4">
    <source>
        <dbReference type="Proteomes" id="UP001500353"/>
    </source>
</evidence>
<dbReference type="SUPFAM" id="SSF49299">
    <property type="entry name" value="PKD domain"/>
    <property type="match status" value="2"/>
</dbReference>
<accession>A0ABP9MLY4</accession>